<protein>
    <recommendedName>
        <fullName evidence="4">LPP20 lipoprotein</fullName>
    </recommendedName>
</protein>
<keyword evidence="1" id="KW-0732">Signal</keyword>
<proteinExistence type="predicted"/>
<dbReference type="OrthoDB" id="1521695at2"/>
<evidence type="ECO:0000313" key="3">
    <source>
        <dbReference type="Proteomes" id="UP000245489"/>
    </source>
</evidence>
<gene>
    <name evidence="2" type="ORF">LV89_03313</name>
</gene>
<evidence type="ECO:0008006" key="4">
    <source>
        <dbReference type="Google" id="ProtNLM"/>
    </source>
</evidence>
<evidence type="ECO:0000313" key="2">
    <source>
        <dbReference type="EMBL" id="PWK23044.1"/>
    </source>
</evidence>
<comment type="caution">
    <text evidence="2">The sequence shown here is derived from an EMBL/GenBank/DDBJ whole genome shotgun (WGS) entry which is preliminary data.</text>
</comment>
<feature type="signal peptide" evidence="1">
    <location>
        <begin position="1"/>
        <end position="22"/>
    </location>
</feature>
<dbReference type="RefSeq" id="WP_158279610.1">
    <property type="nucleotide sequence ID" value="NZ_QGGO01000018.1"/>
</dbReference>
<feature type="chain" id="PRO_5016348898" description="LPP20 lipoprotein" evidence="1">
    <location>
        <begin position="23"/>
        <end position="360"/>
    </location>
</feature>
<accession>A0A316DY76</accession>
<name>A0A316DY76_9BACT</name>
<organism evidence="2 3">
    <name type="scientific">Arcicella aurantiaca</name>
    <dbReference type="NCBI Taxonomy" id="591202"/>
    <lineage>
        <taxon>Bacteria</taxon>
        <taxon>Pseudomonadati</taxon>
        <taxon>Bacteroidota</taxon>
        <taxon>Cytophagia</taxon>
        <taxon>Cytophagales</taxon>
        <taxon>Flectobacillaceae</taxon>
        <taxon>Arcicella</taxon>
    </lineage>
</organism>
<dbReference type="Proteomes" id="UP000245489">
    <property type="component" value="Unassembled WGS sequence"/>
</dbReference>
<dbReference type="EMBL" id="QGGO01000018">
    <property type="protein sequence ID" value="PWK23044.1"/>
    <property type="molecule type" value="Genomic_DNA"/>
</dbReference>
<keyword evidence="3" id="KW-1185">Reference proteome</keyword>
<sequence length="360" mass="38574">MKQLLRHLLLLACWLGANGAFAGLYVGRDDKPKTTPKAFNNHAYNVDVPPLGGANHATGVAKPASHPIAQTVVGVSGVNPAVGVVNVAASSVKKLQNAQLSNALDKAVAQMGDVMALMDYSDMPAERAEVFVDASTNADRAEAQALFDEIAKGNRYIKAINKGAVLALPQGIRWGDVDEAGNSKGGNSITVGIASAIFKPEYTVLKMYVKIEIETPNSIERAKKVIFFGSDNIKLSQDGGFIGDTRLVLLGDYKIPFGKYDFIMRGGLNKSTGAFADFTYVSIDCNGFRELKVSGSLQFPTNVLVKIDPVTGVVETGKNVIGEIAATVYDINDLRFDVSLNVDKSDSNYFFSKTILKISI</sequence>
<evidence type="ECO:0000256" key="1">
    <source>
        <dbReference type="SAM" id="SignalP"/>
    </source>
</evidence>
<reference evidence="2 3" key="1">
    <citation type="submission" date="2018-05" db="EMBL/GenBank/DDBJ databases">
        <title>Genomic Encyclopedia of Archaeal and Bacterial Type Strains, Phase II (KMG-II): from individual species to whole genera.</title>
        <authorList>
            <person name="Goeker M."/>
        </authorList>
    </citation>
    <scope>NUCLEOTIDE SEQUENCE [LARGE SCALE GENOMIC DNA]</scope>
    <source>
        <strain evidence="2 3">DSM 22214</strain>
    </source>
</reference>
<dbReference type="AlphaFoldDB" id="A0A316DY76"/>